<gene>
    <name evidence="1" type="ORF">SAMN06273572_104273</name>
</gene>
<name>A0A2C9CTN0_9RHOB</name>
<evidence type="ECO:0000313" key="2">
    <source>
        <dbReference type="Proteomes" id="UP000220034"/>
    </source>
</evidence>
<dbReference type="OrthoDB" id="9993049at2"/>
<organism evidence="1 2">
    <name type="scientific">Pontivivens marinum</name>
    <dbReference type="NCBI Taxonomy" id="1690039"/>
    <lineage>
        <taxon>Bacteria</taxon>
        <taxon>Pseudomonadati</taxon>
        <taxon>Pseudomonadota</taxon>
        <taxon>Alphaproteobacteria</taxon>
        <taxon>Rhodobacterales</taxon>
        <taxon>Paracoccaceae</taxon>
        <taxon>Pontivivens</taxon>
    </lineage>
</organism>
<accession>A0A2C9CTN0</accession>
<dbReference type="RefSeq" id="WP_097930275.1">
    <property type="nucleotide sequence ID" value="NZ_OCTN01000004.1"/>
</dbReference>
<sequence length="243" mass="26543">MMNSEADDDEGTKRANLGPAVVIHARRSVESGILVVGVDLSVGGTRIKLSFDQDRRIEQVFGIDVAPLILSLCDQAPAEAGVMSKPDLHVAVAGCEIRGAAILSRIYAEHVTALTIRIRKLQGNATRLLHPEVLNDDQSLKALSAAVDNAIERIYMPLRNFEHSIDAALRETATMQVERLHAQIIAFRTEIDNVCYNFERLLSDDLVRVKENEAAQLGIVEPSTVFDGRAQSPPTLRIVPSSG</sequence>
<dbReference type="EMBL" id="OCTN01000004">
    <property type="protein sequence ID" value="SOH94573.1"/>
    <property type="molecule type" value="Genomic_DNA"/>
</dbReference>
<reference evidence="2" key="1">
    <citation type="submission" date="2017-09" db="EMBL/GenBank/DDBJ databases">
        <authorList>
            <person name="Varghese N."/>
            <person name="Submissions S."/>
        </authorList>
    </citation>
    <scope>NUCLEOTIDE SEQUENCE [LARGE SCALE GENOMIC DNA]</scope>
    <source>
        <strain evidence="2">C7</strain>
    </source>
</reference>
<dbReference type="Proteomes" id="UP000220034">
    <property type="component" value="Unassembled WGS sequence"/>
</dbReference>
<dbReference type="AlphaFoldDB" id="A0A2C9CTN0"/>
<proteinExistence type="predicted"/>
<keyword evidence="2" id="KW-1185">Reference proteome</keyword>
<protein>
    <submittedName>
        <fullName evidence="1">Uncharacterized protein</fullName>
    </submittedName>
</protein>
<evidence type="ECO:0000313" key="1">
    <source>
        <dbReference type="EMBL" id="SOH94573.1"/>
    </source>
</evidence>